<dbReference type="STRING" id="4113.M1CXR8"/>
<proteinExistence type="predicted"/>
<dbReference type="InParanoid" id="M1CXR8"/>
<sequence>MDQANYITGAGDDANDFVIKLRTGSTKMLPQMIDVERTMPSPKPVNSSNKDEEKQIDGVKAVHSPEPVNGSNKDEEQQINGVKAISPEPVNGSNKDEGQQLDGEKAVCSPEPINSSSKAEQQIDGPDNDFVSILQGERFPLKAKVTEKESTGPEPIGDATDHQGLKLNDSPTMELGNLNDRTNEQKNVSVSDTSTSVINT</sequence>
<evidence type="ECO:0000313" key="3">
    <source>
        <dbReference type="Proteomes" id="UP000011115"/>
    </source>
</evidence>
<reference evidence="2" key="2">
    <citation type="submission" date="2015-06" db="UniProtKB">
        <authorList>
            <consortium name="EnsemblPlants"/>
        </authorList>
    </citation>
    <scope>IDENTIFICATION</scope>
    <source>
        <strain evidence="2">DM1-3 516 R44</strain>
    </source>
</reference>
<reference evidence="3" key="1">
    <citation type="journal article" date="2011" name="Nature">
        <title>Genome sequence and analysis of the tuber crop potato.</title>
        <authorList>
            <consortium name="The Potato Genome Sequencing Consortium"/>
        </authorList>
    </citation>
    <scope>NUCLEOTIDE SEQUENCE [LARGE SCALE GENOMIC DNA]</scope>
    <source>
        <strain evidence="3">cv. DM1-3 516 R44</strain>
    </source>
</reference>
<evidence type="ECO:0000256" key="1">
    <source>
        <dbReference type="SAM" id="MobiDB-lite"/>
    </source>
</evidence>
<feature type="compositionally biased region" description="Basic and acidic residues" evidence="1">
    <location>
        <begin position="94"/>
        <end position="105"/>
    </location>
</feature>
<dbReference type="Gramene" id="PGSC0003DMT400076996">
    <property type="protein sequence ID" value="PGSC0003DMT400076996"/>
    <property type="gene ID" value="PGSC0003DMG400029947"/>
</dbReference>
<accession>M1CXR8</accession>
<dbReference type="EnsemblPlants" id="PGSC0003DMT400076996">
    <property type="protein sequence ID" value="PGSC0003DMT400076996"/>
    <property type="gene ID" value="PGSC0003DMG400029947"/>
</dbReference>
<feature type="compositionally biased region" description="Polar residues" evidence="1">
    <location>
        <begin position="185"/>
        <end position="200"/>
    </location>
</feature>
<name>M1CXR8_SOLTU</name>
<feature type="region of interest" description="Disordered" evidence="1">
    <location>
        <begin position="30"/>
        <end position="200"/>
    </location>
</feature>
<keyword evidence="3" id="KW-1185">Reference proteome</keyword>
<dbReference type="HOGENOM" id="CLU_1368322_0_0_1"/>
<dbReference type="AlphaFoldDB" id="M1CXR8"/>
<evidence type="ECO:0000313" key="2">
    <source>
        <dbReference type="EnsemblPlants" id="PGSC0003DMT400076996"/>
    </source>
</evidence>
<organism evidence="2 3">
    <name type="scientific">Solanum tuberosum</name>
    <name type="common">Potato</name>
    <dbReference type="NCBI Taxonomy" id="4113"/>
    <lineage>
        <taxon>Eukaryota</taxon>
        <taxon>Viridiplantae</taxon>
        <taxon>Streptophyta</taxon>
        <taxon>Embryophyta</taxon>
        <taxon>Tracheophyta</taxon>
        <taxon>Spermatophyta</taxon>
        <taxon>Magnoliopsida</taxon>
        <taxon>eudicotyledons</taxon>
        <taxon>Gunneridae</taxon>
        <taxon>Pentapetalae</taxon>
        <taxon>asterids</taxon>
        <taxon>lamiids</taxon>
        <taxon>Solanales</taxon>
        <taxon>Solanaceae</taxon>
        <taxon>Solanoideae</taxon>
        <taxon>Solaneae</taxon>
        <taxon>Solanum</taxon>
    </lineage>
</organism>
<dbReference type="Proteomes" id="UP000011115">
    <property type="component" value="Unassembled WGS sequence"/>
</dbReference>
<dbReference type="eggNOG" id="ENOG502QR60">
    <property type="taxonomic scope" value="Eukaryota"/>
</dbReference>
<dbReference type="PaxDb" id="4113-PGSC0003DMT400076996"/>
<protein>
    <submittedName>
        <fullName evidence="2">Uncharacterized protein</fullName>
    </submittedName>
</protein>